<dbReference type="EMBL" id="LUGG01000011">
    <property type="protein sequence ID" value="OBZ71607.1"/>
    <property type="molecule type" value="Genomic_DNA"/>
</dbReference>
<feature type="region of interest" description="Disordered" evidence="1">
    <location>
        <begin position="16"/>
        <end position="95"/>
    </location>
</feature>
<name>A0A1C7M517_GRIFR</name>
<organism evidence="2 3">
    <name type="scientific">Grifola frondosa</name>
    <name type="common">Maitake</name>
    <name type="synonym">Polyporus frondosus</name>
    <dbReference type="NCBI Taxonomy" id="5627"/>
    <lineage>
        <taxon>Eukaryota</taxon>
        <taxon>Fungi</taxon>
        <taxon>Dikarya</taxon>
        <taxon>Basidiomycota</taxon>
        <taxon>Agaricomycotina</taxon>
        <taxon>Agaricomycetes</taxon>
        <taxon>Polyporales</taxon>
        <taxon>Grifolaceae</taxon>
        <taxon>Grifola</taxon>
    </lineage>
</organism>
<dbReference type="OrthoDB" id="2798851at2759"/>
<evidence type="ECO:0000313" key="2">
    <source>
        <dbReference type="EMBL" id="OBZ71607.1"/>
    </source>
</evidence>
<sequence length="124" mass="13215">MASVSSITRQIAALELSSKQNAARPPSTQHQKKPSQTNVSKMLTKFAAPNPFPSSTSIHKTASSASLAAVKQTSRPLSPPKPQAQPTIDIGHYDGGFEIDNESRGERVFGEAAEELALDSSVLR</sequence>
<feature type="compositionally biased region" description="Polar residues" evidence="1">
    <location>
        <begin position="53"/>
        <end position="76"/>
    </location>
</feature>
<proteinExistence type="predicted"/>
<evidence type="ECO:0000256" key="1">
    <source>
        <dbReference type="SAM" id="MobiDB-lite"/>
    </source>
</evidence>
<reference evidence="2 3" key="1">
    <citation type="submission" date="2016-03" db="EMBL/GenBank/DDBJ databases">
        <title>Whole genome sequencing of Grifola frondosa 9006-11.</title>
        <authorList>
            <person name="Min B."/>
            <person name="Park H."/>
            <person name="Kim J.-G."/>
            <person name="Cho H."/>
            <person name="Oh Y.-L."/>
            <person name="Kong W.-S."/>
            <person name="Choi I.-G."/>
        </authorList>
    </citation>
    <scope>NUCLEOTIDE SEQUENCE [LARGE SCALE GENOMIC DNA]</scope>
    <source>
        <strain evidence="2 3">9006-11</strain>
    </source>
</reference>
<dbReference type="Proteomes" id="UP000092993">
    <property type="component" value="Unassembled WGS sequence"/>
</dbReference>
<protein>
    <submittedName>
        <fullName evidence="2">Uncharacterized protein</fullName>
    </submittedName>
</protein>
<dbReference type="AlphaFoldDB" id="A0A1C7M517"/>
<feature type="compositionally biased region" description="Polar residues" evidence="1">
    <location>
        <begin position="17"/>
        <end position="41"/>
    </location>
</feature>
<gene>
    <name evidence="2" type="ORF">A0H81_08532</name>
</gene>
<comment type="caution">
    <text evidence="2">The sequence shown here is derived from an EMBL/GenBank/DDBJ whole genome shotgun (WGS) entry which is preliminary data.</text>
</comment>
<accession>A0A1C7M517</accession>
<evidence type="ECO:0000313" key="3">
    <source>
        <dbReference type="Proteomes" id="UP000092993"/>
    </source>
</evidence>
<keyword evidence="3" id="KW-1185">Reference proteome</keyword>